<name>A0A2S3U7Y9_LACPN</name>
<reference evidence="1 2" key="1">
    <citation type="submission" date="2017-06" db="EMBL/GenBank/DDBJ databases">
        <title>Genome sequence of Lactobacillus plantarum subsp. plantarum strain SRCM101258.</title>
        <authorList>
            <person name="Cho S.H."/>
        </authorList>
    </citation>
    <scope>NUCLEOTIDE SEQUENCE [LARGE SCALE GENOMIC DNA]</scope>
    <source>
        <strain evidence="1 2">SRCM101258</strain>
    </source>
</reference>
<evidence type="ECO:0000313" key="1">
    <source>
        <dbReference type="EMBL" id="POD87281.1"/>
    </source>
</evidence>
<organism evidence="1 2">
    <name type="scientific">Lactiplantibacillus plantarum subsp. plantarum</name>
    <dbReference type="NCBI Taxonomy" id="337330"/>
    <lineage>
        <taxon>Bacteria</taxon>
        <taxon>Bacillati</taxon>
        <taxon>Bacillota</taxon>
        <taxon>Bacilli</taxon>
        <taxon>Lactobacillales</taxon>
        <taxon>Lactobacillaceae</taxon>
        <taxon>Lactiplantibacillus</taxon>
    </lineage>
</organism>
<dbReference type="Proteomes" id="UP000236990">
    <property type="component" value="Unassembled WGS sequence"/>
</dbReference>
<accession>A0A2S3U7Y9</accession>
<evidence type="ECO:0000313" key="2">
    <source>
        <dbReference type="Proteomes" id="UP000236990"/>
    </source>
</evidence>
<protein>
    <submittedName>
        <fullName evidence="1">Uncharacterized protein</fullName>
    </submittedName>
</protein>
<gene>
    <name evidence="1" type="ORF">S101258_00800</name>
</gene>
<comment type="caution">
    <text evidence="1">The sequence shown here is derived from an EMBL/GenBank/DDBJ whole genome shotgun (WGS) entry which is preliminary data.</text>
</comment>
<dbReference type="EMBL" id="NKCZ01000076">
    <property type="protein sequence ID" value="POD87281.1"/>
    <property type="molecule type" value="Genomic_DNA"/>
</dbReference>
<sequence>MTKDPEFNDQVLNLDGKSAFYTTFTDQQFAKLQNGMAIEAYFKYDPAAMPMVNMRSFLANRVVV</sequence>
<dbReference type="AlphaFoldDB" id="A0A2S3U7Y9"/>
<proteinExistence type="predicted"/>